<dbReference type="PANTHER" id="PTHR43523">
    <property type="entry name" value="GLUCOSE-1-PHOSPHATE ADENYLYLTRANSFERASE-RELATED"/>
    <property type="match status" value="1"/>
</dbReference>
<sequence>MPRELLAWCRAGAAWCRAGARPADTAVTRPIPNPGGAMAPPRTLLIVLAGGAGARLGSVADAAAASALRFAGSHRLIDFPLSHARNSGIPDVWVLERHHAITAHLAGGRPWDLDRTRGGLVVRGLGEVADGAAAGSADALWAQVDAIGAYEPEVVLVAPADAVYRMDYSAVAAEHLRIGAAATVVTTRYDGDRSRHGVVVVREGRVTHYAHRPRVARTDVIATGVLAFEPRELLARLTSLRRDRAGDGALGDIGERLMPGVADAGDAVELRHTGYWRDVGTVAEYWRAHMDLLTRPPFDLDDPAWPISTRQLRHAAARLTAGAEVDRALVSAGAVVEGTVRRSVLGPGVHVSPGAVVSDAVLLDDVRIGPGAQVHRAVVDEGARVRGRAEVGAPAPTGPAAEADAAVEAGAAVGTGAAVGDGEIALVGARAVVHPRKRVPPGGRYGAR</sequence>
<keyword evidence="4" id="KW-0320">Glycogen biosynthesis</keyword>
<dbReference type="CDD" id="cd04651">
    <property type="entry name" value="LbH_G1P_AT_C"/>
    <property type="match status" value="1"/>
</dbReference>
<dbReference type="AlphaFoldDB" id="A0A5B8C5G2"/>
<name>A0A5B8C5G2_9MICO</name>
<protein>
    <submittedName>
        <fullName evidence="7">Glucose-1-phosphate adenylyltransferase</fullName>
    </submittedName>
</protein>
<dbReference type="SUPFAM" id="SSF51161">
    <property type="entry name" value="Trimeric LpxA-like enzymes"/>
    <property type="match status" value="1"/>
</dbReference>
<proteinExistence type="inferred from homology"/>
<keyword evidence="3 7" id="KW-0548">Nucleotidyltransferase</keyword>
<dbReference type="GO" id="GO:0005978">
    <property type="term" value="P:glycogen biosynthetic process"/>
    <property type="evidence" value="ECO:0007669"/>
    <property type="project" value="UniProtKB-KW"/>
</dbReference>
<dbReference type="EMBL" id="CP040915">
    <property type="protein sequence ID" value="QDC24611.1"/>
    <property type="molecule type" value="Genomic_DNA"/>
</dbReference>
<dbReference type="InterPro" id="IPR029044">
    <property type="entry name" value="Nucleotide-diphossugar_trans"/>
</dbReference>
<reference evidence="7 8" key="1">
    <citation type="submission" date="2019-05" db="EMBL/GenBank/DDBJ databases">
        <title>Georgenia *** sp. nov., and Georgenia *** sp. nov., isolated from the intestinal contents of plateau pika (Ochotona curzoniae) in the Qinghai-Tibet plateau of China.</title>
        <authorList>
            <person name="Tian Z."/>
        </authorList>
    </citation>
    <scope>NUCLEOTIDE SEQUENCE [LARGE SCALE GENOMIC DNA]</scope>
    <source>
        <strain evidence="7 8">Z443</strain>
    </source>
</reference>
<evidence type="ECO:0000256" key="1">
    <source>
        <dbReference type="ARBA" id="ARBA00010443"/>
    </source>
</evidence>
<evidence type="ECO:0000256" key="3">
    <source>
        <dbReference type="ARBA" id="ARBA00022695"/>
    </source>
</evidence>
<dbReference type="KEGG" id="gyu:FE374_08250"/>
<dbReference type="InterPro" id="IPR011004">
    <property type="entry name" value="Trimer_LpxA-like_sf"/>
</dbReference>
<dbReference type="InterPro" id="IPR005835">
    <property type="entry name" value="NTP_transferase_dom"/>
</dbReference>
<evidence type="ECO:0000256" key="2">
    <source>
        <dbReference type="ARBA" id="ARBA00022679"/>
    </source>
</evidence>
<feature type="domain" description="Glucose-1-phosphate adenylyltransferase/Bifunctional protein GlmU-like C-terminal hexapeptide" evidence="6">
    <location>
        <begin position="324"/>
        <end position="393"/>
    </location>
</feature>
<dbReference type="InterPro" id="IPR011831">
    <property type="entry name" value="ADP-Glc_PPase"/>
</dbReference>
<dbReference type="OrthoDB" id="9801810at2"/>
<dbReference type="SUPFAM" id="SSF53448">
    <property type="entry name" value="Nucleotide-diphospho-sugar transferases"/>
    <property type="match status" value="1"/>
</dbReference>
<dbReference type="Gene3D" id="3.90.550.10">
    <property type="entry name" value="Spore Coat Polysaccharide Biosynthesis Protein SpsA, Chain A"/>
    <property type="match status" value="1"/>
</dbReference>
<dbReference type="InterPro" id="IPR056818">
    <property type="entry name" value="GlmU/GlgC-like_hexapep"/>
</dbReference>
<feature type="domain" description="Nucleotidyl transferase" evidence="5">
    <location>
        <begin position="46"/>
        <end position="293"/>
    </location>
</feature>
<dbReference type="Pfam" id="PF24894">
    <property type="entry name" value="Hexapep_GlmU"/>
    <property type="match status" value="1"/>
</dbReference>
<evidence type="ECO:0000259" key="6">
    <source>
        <dbReference type="Pfam" id="PF24894"/>
    </source>
</evidence>
<accession>A0A5B8C5G2</accession>
<evidence type="ECO:0000313" key="7">
    <source>
        <dbReference type="EMBL" id="QDC24611.1"/>
    </source>
</evidence>
<evidence type="ECO:0000313" key="8">
    <source>
        <dbReference type="Proteomes" id="UP000314616"/>
    </source>
</evidence>
<dbReference type="Proteomes" id="UP000314616">
    <property type="component" value="Chromosome"/>
</dbReference>
<dbReference type="GO" id="GO:0008878">
    <property type="term" value="F:glucose-1-phosphate adenylyltransferase activity"/>
    <property type="evidence" value="ECO:0007669"/>
    <property type="project" value="InterPro"/>
</dbReference>
<evidence type="ECO:0000259" key="5">
    <source>
        <dbReference type="Pfam" id="PF00483"/>
    </source>
</evidence>
<dbReference type="Pfam" id="PF00483">
    <property type="entry name" value="NTP_transferase"/>
    <property type="match status" value="1"/>
</dbReference>
<comment type="similarity">
    <text evidence="1">Belongs to the bacterial/plant glucose-1-phosphate adenylyltransferase family.</text>
</comment>
<keyword evidence="2 7" id="KW-0808">Transferase</keyword>
<gene>
    <name evidence="7" type="ORF">FE374_08250</name>
</gene>
<evidence type="ECO:0000256" key="4">
    <source>
        <dbReference type="ARBA" id="ARBA00023056"/>
    </source>
</evidence>
<organism evidence="7 8">
    <name type="scientific">Georgenia yuyongxinii</name>
    <dbReference type="NCBI Taxonomy" id="2589797"/>
    <lineage>
        <taxon>Bacteria</taxon>
        <taxon>Bacillati</taxon>
        <taxon>Actinomycetota</taxon>
        <taxon>Actinomycetes</taxon>
        <taxon>Micrococcales</taxon>
        <taxon>Bogoriellaceae</taxon>
        <taxon>Georgenia</taxon>
    </lineage>
</organism>
<dbReference type="Gene3D" id="2.160.10.10">
    <property type="entry name" value="Hexapeptide repeat proteins"/>
    <property type="match status" value="1"/>
</dbReference>
<dbReference type="PANTHER" id="PTHR43523:SF2">
    <property type="entry name" value="GLUCOSE-1-PHOSPHATE ADENYLYLTRANSFERASE"/>
    <property type="match status" value="1"/>
</dbReference>